<evidence type="ECO:0000313" key="2">
    <source>
        <dbReference type="Proteomes" id="UP000524492"/>
    </source>
</evidence>
<proteinExistence type="predicted"/>
<evidence type="ECO:0008006" key="3">
    <source>
        <dbReference type="Google" id="ProtNLM"/>
    </source>
</evidence>
<name>A0A7W6QAN0_9HYPH</name>
<dbReference type="RefSeq" id="WP_184458727.1">
    <property type="nucleotide sequence ID" value="NZ_JACIFV010000016.1"/>
</dbReference>
<reference evidence="1 2" key="1">
    <citation type="submission" date="2020-08" db="EMBL/GenBank/DDBJ databases">
        <title>Genomic Encyclopedia of Type Strains, Phase IV (KMG-V): Genome sequencing to study the core and pangenomes of soil and plant-associated prokaryotes.</title>
        <authorList>
            <person name="Whitman W."/>
        </authorList>
    </citation>
    <scope>NUCLEOTIDE SEQUENCE [LARGE SCALE GENOMIC DNA]</scope>
    <source>
        <strain evidence="1 2">SEMIA 4074</strain>
    </source>
</reference>
<accession>A0A7W6QAN0</accession>
<keyword evidence="2" id="KW-1185">Reference proteome</keyword>
<comment type="caution">
    <text evidence="1">The sequence shown here is derived from an EMBL/GenBank/DDBJ whole genome shotgun (WGS) entry which is preliminary data.</text>
</comment>
<gene>
    <name evidence="1" type="ORF">GGD53_004223</name>
</gene>
<sequence length="89" mass="9862">MKLVQNAPVIDPIPISEAALLLGRSERWVRAYRQVGALAAAEIEGRQAVTRHSVDLMRTALAAGERARSPKIVRARRRQGHLKLIVDNT</sequence>
<dbReference type="AlphaFoldDB" id="A0A7W6QAN0"/>
<organism evidence="1 2">
    <name type="scientific">Rhizobium aethiopicum</name>
    <dbReference type="NCBI Taxonomy" id="1138170"/>
    <lineage>
        <taxon>Bacteria</taxon>
        <taxon>Pseudomonadati</taxon>
        <taxon>Pseudomonadota</taxon>
        <taxon>Alphaproteobacteria</taxon>
        <taxon>Hyphomicrobiales</taxon>
        <taxon>Rhizobiaceae</taxon>
        <taxon>Rhizobium/Agrobacterium group</taxon>
        <taxon>Rhizobium</taxon>
    </lineage>
</organism>
<dbReference type="EMBL" id="JACIFV010000016">
    <property type="protein sequence ID" value="MBB4194049.1"/>
    <property type="molecule type" value="Genomic_DNA"/>
</dbReference>
<evidence type="ECO:0000313" key="1">
    <source>
        <dbReference type="EMBL" id="MBB4194049.1"/>
    </source>
</evidence>
<dbReference type="Proteomes" id="UP000524492">
    <property type="component" value="Unassembled WGS sequence"/>
</dbReference>
<protein>
    <recommendedName>
        <fullName evidence="3">Helix-turn-helix domain-containing protein</fullName>
    </recommendedName>
</protein>